<dbReference type="EMBL" id="BLJN01000004">
    <property type="protein sequence ID" value="GFE82333.1"/>
    <property type="molecule type" value="Genomic_DNA"/>
</dbReference>
<gene>
    <name evidence="2" type="ORF">GCM10011487_43330</name>
</gene>
<keyword evidence="3" id="KW-1185">Reference proteome</keyword>
<keyword evidence="1" id="KW-0732">Signal</keyword>
<feature type="chain" id="PRO_5032536017" description="Lipoprotein" evidence="1">
    <location>
        <begin position="28"/>
        <end position="242"/>
    </location>
</feature>
<proteinExistence type="predicted"/>
<dbReference type="Proteomes" id="UP000445000">
    <property type="component" value="Unassembled WGS sequence"/>
</dbReference>
<evidence type="ECO:0000313" key="2">
    <source>
        <dbReference type="EMBL" id="GFE82333.1"/>
    </source>
</evidence>
<name>A0A829YHG1_9GAMM</name>
<accession>A0A829YHG1</accession>
<reference evidence="3" key="1">
    <citation type="submission" date="2020-01" db="EMBL/GenBank/DDBJ databases">
        <title>'Steroidobacter agaridevorans' sp. nov., agar-degrading bacteria isolated from rhizosphere soils.</title>
        <authorList>
            <person name="Ikenaga M."/>
            <person name="Kataoka M."/>
            <person name="Murouchi A."/>
            <person name="Katsuragi S."/>
            <person name="Sakai M."/>
        </authorList>
    </citation>
    <scope>NUCLEOTIDE SEQUENCE [LARGE SCALE GENOMIC DNA]</scope>
    <source>
        <strain evidence="3">YU21-B</strain>
    </source>
</reference>
<evidence type="ECO:0000313" key="3">
    <source>
        <dbReference type="Proteomes" id="UP000445000"/>
    </source>
</evidence>
<sequence>MSIRNKVMSRSLALGLIALGTAGIAVGATPDLSGFWELKHDSKKVTPAEVTAEGKRLAEANRPKVEDGMIMTYASRWCHPLGTPFIMGDSAPLDLIQSKKELAITAEVQSSARHIYLDGRPHPDMDAFDPTTNGHSIGHWEGNVLVVDTVGFNDRGNPMVPGGGVRGESSHLVERYELVDGGERLKVTFTWTDPKIFVKPHTYSFTYYKASPEAYALEYFCDSSDPERAKTAEEPPQIQSKE</sequence>
<dbReference type="RefSeq" id="WP_161813985.1">
    <property type="nucleotide sequence ID" value="NZ_BLJN01000004.1"/>
</dbReference>
<organism evidence="2 3">
    <name type="scientific">Steroidobacter agaridevorans</name>
    <dbReference type="NCBI Taxonomy" id="2695856"/>
    <lineage>
        <taxon>Bacteria</taxon>
        <taxon>Pseudomonadati</taxon>
        <taxon>Pseudomonadota</taxon>
        <taxon>Gammaproteobacteria</taxon>
        <taxon>Steroidobacterales</taxon>
        <taxon>Steroidobacteraceae</taxon>
        <taxon>Steroidobacter</taxon>
    </lineage>
</organism>
<dbReference type="AlphaFoldDB" id="A0A829YHG1"/>
<protein>
    <recommendedName>
        <fullName evidence="4">Lipoprotein</fullName>
    </recommendedName>
</protein>
<feature type="signal peptide" evidence="1">
    <location>
        <begin position="1"/>
        <end position="27"/>
    </location>
</feature>
<evidence type="ECO:0008006" key="4">
    <source>
        <dbReference type="Google" id="ProtNLM"/>
    </source>
</evidence>
<evidence type="ECO:0000256" key="1">
    <source>
        <dbReference type="SAM" id="SignalP"/>
    </source>
</evidence>
<comment type="caution">
    <text evidence="2">The sequence shown here is derived from an EMBL/GenBank/DDBJ whole genome shotgun (WGS) entry which is preliminary data.</text>
</comment>